<feature type="compositionally biased region" description="Low complexity" evidence="8">
    <location>
        <begin position="1487"/>
        <end position="1501"/>
    </location>
</feature>
<feature type="compositionally biased region" description="Low complexity" evidence="8">
    <location>
        <begin position="1530"/>
        <end position="1546"/>
    </location>
</feature>
<dbReference type="Pfam" id="PF13426">
    <property type="entry name" value="PAS_9"/>
    <property type="match status" value="2"/>
</dbReference>
<name>A0AAD3E6Y4_9CHLO</name>
<feature type="compositionally biased region" description="Polar residues" evidence="8">
    <location>
        <begin position="1328"/>
        <end position="1345"/>
    </location>
</feature>
<evidence type="ECO:0000313" key="11">
    <source>
        <dbReference type="EMBL" id="GFR52861.1"/>
    </source>
</evidence>
<feature type="region of interest" description="Disordered" evidence="8">
    <location>
        <begin position="3173"/>
        <end position="3208"/>
    </location>
</feature>
<accession>A0AAD3E6Y4</accession>
<gene>
    <name evidence="11" type="ORF">Agub_g15488</name>
</gene>
<feature type="region of interest" description="Disordered" evidence="8">
    <location>
        <begin position="2661"/>
        <end position="2800"/>
    </location>
</feature>
<keyword evidence="9" id="KW-0472">Membrane</keyword>
<keyword evidence="7" id="KW-0175">Coiled coil</keyword>
<sequence length="3235" mass="346896">MERQSSIGSQGSGKSSATKIVRDAQKHGDSVESQNVNNGFTTALFGVLFTLAKEKYSDSWKVAVLTVVVDFFLILAIMLNLEYPWAVNPHNPLFRFFYMLEIHKPLSAAGYKFYMIVFYLLSGMLFLSVAICVWVAWCFKNDSFPFLWPIKFVRVVVSLFFGMLYIAALNIFLVIIECAPSHGVWVQHIWHVECLAMPHMVHVVVSFLSSITFAVAALLLVLADHELHPMSRSLLAAPHSMVELKAQLAKTVITVVDILLWSYPKVQGVVFALCTVASFYYHMKQLPYYTYWMNSFRLCFLAVHAWVAVHLCVLVFAVKAHIVKKGGMGFIEWEVENYETAKAITDSMAYGVAIVFCGAGLAAAVRLYYFFRVALKFQRLQQQPTLYSKRVHRFADEKDVEICSRIARVWDEDGVLDQQCLDLAETILRAGIQQFPKSPFLHIMYANLLIECRQQLQSGWAQLEEARRMPLNLSYRFSIFTREQEHKQKAAVSSSGESAADLVSYVEFQRNYRLIQSYHKAALVAMREFWRLLLNDAVKLNSLTSAFRKIEQMEKLADKTYKVVLERYPKAVKLLRSYANFLETVKNDPWTAAQFYSEAEKQEEALENAEHDMTGEEGLNMRNSAIVTINAMGIIQMANKHAIKMLGYAKGELEGKNVSCLMPQPFSSRHNSYMRNYVTTGKAKILDSLREVVALHRDRYVFPIKIMVTKTQGTGADAVFMGLLKEVESDPHQIKAWVMTTGVTLCADASFTDCAGWAPNDLIGKPFVSIAADPDFVTTLLDHAIHSTEEELAEGIRADVLLTHKYAEDVPVSLKIDMGGTADQRLLVLTMTRRGEVVPTMVFDHHGRVLFANQALCSLLGTKPKDMRGRDIATLMPQPFGFLHHRWIKEAEASVARAPPSSCRAGAVHSLVSSNGVHVPVRLSITSREISGAHVNIVRATRISSEEHLDEQRLNITTDQHGHIISVSAAHHHGPHASTSGLPPALAAAEQAASRPQTFGFPAENLMGRKLYETVDIFQEWHAQGHSVMHAVKALAQHSSARPGSAWRVGVLVQHMSMETERVAKGEGEPQASEAPSREPTGTLSLQASRGQLLKRSNTFARSSMTKWRAAIMQVMGPEHTAGGTHYTIKLWRPELLSGVMELNERMNVVKADTAAGLIFGVPANVMAQQHLSRFLKLGGAQEDGGGGAGGPRSRSRSADGGQTALISMESLLGNKNVKGGMKAKSNAHKTGPRRIFEARHADGMPLQISFQVALKNGTSNTRLMAAIKPLNMIKGNVAVLYAALRGEDLDHFTADMDNGTASYYRSRTLTLSVAKEPHAASAKEQPPSHSVSGVSRLRSQNSGVLQRGGSSVHRAHTPVAGVKLGLDKHSPGLDGSPSALSAVAAGTAPGLASAGTLNSGNGRGDSAGLAASDEAVTTGHVKVELVDGQPEDKALDDQGADASLLITAATAPTTDPLATNPSDNSNMLATARDVDLVIALAPAPEKPEATAAEPPGAEGDAATDEKNAGVRVTSRQPSQRLKSPPPPLQNLHNSSSLSGSGSGANRPPISDDSAMIRPRHHEALPKERHLSRRFVTREWQEVEHVDPDQVPIPHDIDYDIEHHVGDEKDMAVSSSSSSHEDDDGPEADADKHVGKNTEGAADKMTREEALQRKRTMAAMEPGERAQYVRGVRRVKEWLASGYCFDRRDAEPFDPPALLSKSPPPLNNAEAWHSGRQLSRVMEEEGPPAKTHGSFKNHGGSFRGGAHGGVHGGVHGGTHGSVHGGTHGSSGGAAHRGAELNPDDQLITLDELAAEVENHGDDDEDEGEAEEEQLEEENLENGSGGGRGDGGDGEHKGHHHHHKGDGPDSSGMSRGRRLRRLLKMLSGQKVNVTRLRVQVLVVVAAILLVHTICFMTVIIYINKQKQFITEISAAGEAIDRSHFTAMYSRAIEAATRYAGFTSDDIPALADRLTTDIDRLEYLHQGLYLGFSGLRRPSDKQLSDLWNLQQWNVTEYKDTKVPSYSHVNMTLWNLGNDYISAVREVAFYATSNSLHIAGASNSTYMSPPPASLASTSVASSANVTLTSNRFWLFIRANVGESLYVGYLRVLNTLLLLAQDNISMLKIILISLLLAEGCTVCFGMTIYVFYLLWKASRSRAALFTVFLVIPQGQVKALASRHISTNQDDEDSEDDNASNANGPSGKQDGGDDGISDGASVVSAGGGARSRRPSTMYERSGNSATAGRKGITFNEKTETKHDGQTDTVLGRIKHALSRDMGSPARDASAAGGPVRRFFTRKRLTHTISEIKYLVWPFFAWGVIICIIYLVSYLQFASVEVSLVNLKMFERSTAQASRTMFYANELALESDVALQAALQPIVREEASWLDTVYSTTLYGGRTLVDGTQDGAHDENTGSLFAKQAHATLLFESRSCMRDTSSSCVSESDRYYEVSRHAIDPMMRRLMQEATLLGLDDLGDVSPESTRWQYVWQIARDDLHAGLTELVSTYRMDALASFQGQGTLHIVIFSLSWVMCAVYLWLFLKPYLQISSTETKRVAELLSQLPAELDVEGMVEESWLVVADTQLDREKSNTMATFAKSAMSVFSAVRLVSNIASARRSSMGQAPQPAGGGGSLTMAGAVASVGDYKDLLGGGGKGRGGSPLSDTDKQGGGLLLEKLKAGMASLGAGSGNGSTGMGADVKGLQEFGEGEGDGDGSGGGAHQHSLFGGLRGSPDVSKQRRRGSTNKVSPADSAEAMRPGNASQPADRPGTGEAKERRDSGYGLKNKVAPEPVRSMSGGWVAPEGGALPAGSEPRAMAPSPGPGVAEAAVPAAAGAAAGSVGAVEKRPVSPLLDMPMSLALPAVADGGVEQYVKPRGAALDVSNSNSAPAESVESPYHFNKPLSMVSSNTRYWTENEVWRPSSARKEPPPVTVTAAVAPVPAAPEAAASDARGNTPVEPFRGGGDDVAASATATAAATAVAENTAHYEEPLLLEVDDVVATAAEASAAVPTPFRVCTPSGGRTGITLTPRAIAAATGAVSPTALALPPSLVTAGLAPSFRSRLGVSSSRPVSPQVVSGTLVAEAAASSGLVVVERRSGLERNGSDSRPGSPSAPAAAAGTAIQGVGVPTSPSSPPAVAAGGVTVVSRRGSMEAGGSGSRPASRMAGLSPVAASIQLPPAPSFSRTGSGVGVRSPLGRGSAVPAVASSPLGRAASRGTGVEARDGADGADGEGSLAVPVARVGTAGSVRAASPGQPPQDAVM</sequence>
<dbReference type="SMART" id="SM00091">
    <property type="entry name" value="PAS"/>
    <property type="match status" value="2"/>
</dbReference>
<feature type="coiled-coil region" evidence="7">
    <location>
        <begin position="592"/>
        <end position="619"/>
    </location>
</feature>
<feature type="region of interest" description="Disordered" evidence="8">
    <location>
        <begin position="3072"/>
        <end position="3113"/>
    </location>
</feature>
<proteinExistence type="predicted"/>
<keyword evidence="6" id="KW-0067">ATP-binding</keyword>
<dbReference type="GO" id="GO:0016301">
    <property type="term" value="F:kinase activity"/>
    <property type="evidence" value="ECO:0007669"/>
    <property type="project" value="UniProtKB-KW"/>
</dbReference>
<feature type="transmembrane region" description="Helical" evidence="9">
    <location>
        <begin position="348"/>
        <end position="371"/>
    </location>
</feature>
<dbReference type="InterPro" id="IPR035965">
    <property type="entry name" value="PAS-like_dom_sf"/>
</dbReference>
<keyword evidence="1" id="KW-0157">Chromophore</keyword>
<feature type="transmembrane region" description="Helical" evidence="9">
    <location>
        <begin position="62"/>
        <end position="81"/>
    </location>
</feature>
<feature type="compositionally biased region" description="Basic and acidic residues" evidence="8">
    <location>
        <begin position="1629"/>
        <end position="1652"/>
    </location>
</feature>
<evidence type="ECO:0000256" key="8">
    <source>
        <dbReference type="SAM" id="MobiDB-lite"/>
    </source>
</evidence>
<keyword evidence="2" id="KW-0716">Sensory transduction</keyword>
<feature type="transmembrane region" description="Helical" evidence="9">
    <location>
        <begin position="151"/>
        <end position="176"/>
    </location>
</feature>
<feature type="transmembrane region" description="Helical" evidence="9">
    <location>
        <begin position="113"/>
        <end position="139"/>
    </location>
</feature>
<dbReference type="GO" id="GO:0009881">
    <property type="term" value="F:photoreceptor activity"/>
    <property type="evidence" value="ECO:0007669"/>
    <property type="project" value="UniProtKB-KW"/>
</dbReference>
<dbReference type="NCBIfam" id="TIGR00229">
    <property type="entry name" value="sensory_box"/>
    <property type="match status" value="2"/>
</dbReference>
<evidence type="ECO:0000256" key="9">
    <source>
        <dbReference type="SAM" id="Phobius"/>
    </source>
</evidence>
<feature type="region of interest" description="Disordered" evidence="8">
    <location>
        <begin position="1487"/>
        <end position="1554"/>
    </location>
</feature>
<keyword evidence="9" id="KW-0812">Transmembrane</keyword>
<feature type="compositionally biased region" description="Acidic residues" evidence="8">
    <location>
        <begin position="1800"/>
        <end position="1819"/>
    </location>
</feature>
<evidence type="ECO:0000256" key="7">
    <source>
        <dbReference type="SAM" id="Coils"/>
    </source>
</evidence>
<dbReference type="Proteomes" id="UP001054857">
    <property type="component" value="Unassembled WGS sequence"/>
</dbReference>
<feature type="transmembrane region" description="Helical" evidence="9">
    <location>
        <begin position="2498"/>
        <end position="2518"/>
    </location>
</feature>
<dbReference type="InterPro" id="IPR052994">
    <property type="entry name" value="Tiny_macrocysts_regulators"/>
</dbReference>
<evidence type="ECO:0000256" key="3">
    <source>
        <dbReference type="ARBA" id="ARBA00022679"/>
    </source>
</evidence>
<comment type="caution">
    <text evidence="11">The sequence shown here is derived from an EMBL/GenBank/DDBJ whole genome shotgun (WGS) entry which is preliminary data.</text>
</comment>
<keyword evidence="1" id="KW-0600">Photoreceptor protein</keyword>
<dbReference type="FunFam" id="3.30.450.20:FF:000060">
    <property type="entry name" value="Sensor protein FixL"/>
    <property type="match status" value="1"/>
</dbReference>
<evidence type="ECO:0000256" key="5">
    <source>
        <dbReference type="ARBA" id="ARBA00022777"/>
    </source>
</evidence>
<keyword evidence="12" id="KW-1185">Reference proteome</keyword>
<dbReference type="PANTHER" id="PTHR31600:SF2">
    <property type="entry name" value="GAMETE ENRICHED GENE 10 PROTEIN-RELATED"/>
    <property type="match status" value="1"/>
</dbReference>
<feature type="compositionally biased region" description="Gly residues" evidence="8">
    <location>
        <begin position="1741"/>
        <end position="1771"/>
    </location>
</feature>
<feature type="transmembrane region" description="Helical" evidence="9">
    <location>
        <begin position="2105"/>
        <end position="2131"/>
    </location>
</feature>
<dbReference type="SUPFAM" id="SSF55785">
    <property type="entry name" value="PYP-like sensor domain (PAS domain)"/>
    <property type="match status" value="2"/>
</dbReference>
<feature type="transmembrane region" description="Helical" evidence="9">
    <location>
        <begin position="295"/>
        <end position="318"/>
    </location>
</feature>
<feature type="region of interest" description="Disordered" evidence="8">
    <location>
        <begin position="1061"/>
        <end position="1084"/>
    </location>
</feature>
<feature type="region of interest" description="Disordered" evidence="8">
    <location>
        <begin position="1609"/>
        <end position="1658"/>
    </location>
</feature>
<evidence type="ECO:0000259" key="10">
    <source>
        <dbReference type="PROSITE" id="PS50112"/>
    </source>
</evidence>
<evidence type="ECO:0000256" key="2">
    <source>
        <dbReference type="ARBA" id="ARBA00022606"/>
    </source>
</evidence>
<feature type="region of interest" description="Disordered" evidence="8">
    <location>
        <begin position="2158"/>
        <end position="2241"/>
    </location>
</feature>
<feature type="region of interest" description="Disordered" evidence="8">
    <location>
        <begin position="1797"/>
        <end position="1854"/>
    </location>
</feature>
<feature type="transmembrane region" description="Helical" evidence="9">
    <location>
        <begin position="1879"/>
        <end position="1901"/>
    </location>
</feature>
<feature type="domain" description="PAS" evidence="10">
    <location>
        <begin position="619"/>
        <end position="681"/>
    </location>
</feature>
<keyword evidence="1" id="KW-0675">Receptor</keyword>
<keyword evidence="5" id="KW-0418">Kinase</keyword>
<feature type="domain" description="PAS" evidence="10">
    <location>
        <begin position="839"/>
        <end position="878"/>
    </location>
</feature>
<feature type="compositionally biased region" description="Low complexity" evidence="8">
    <location>
        <begin position="2174"/>
        <end position="2183"/>
    </location>
</feature>
<dbReference type="GO" id="GO:0005524">
    <property type="term" value="F:ATP binding"/>
    <property type="evidence" value="ECO:0007669"/>
    <property type="project" value="UniProtKB-KW"/>
</dbReference>
<feature type="transmembrane region" description="Helical" evidence="9">
    <location>
        <begin position="196"/>
        <end position="223"/>
    </location>
</feature>
<feature type="compositionally biased region" description="Acidic residues" evidence="8">
    <location>
        <begin position="2164"/>
        <end position="2173"/>
    </location>
</feature>
<feature type="compositionally biased region" description="Low complexity" evidence="8">
    <location>
        <begin position="3079"/>
        <end position="3113"/>
    </location>
</feature>
<dbReference type="InterPro" id="IPR000014">
    <property type="entry name" value="PAS"/>
</dbReference>
<dbReference type="CDD" id="cd00130">
    <property type="entry name" value="PAS"/>
    <property type="match status" value="2"/>
</dbReference>
<feature type="region of interest" description="Disordered" evidence="8">
    <location>
        <begin position="1722"/>
        <end position="1779"/>
    </location>
</feature>
<feature type="transmembrane region" description="Helical" evidence="9">
    <location>
        <begin position="2288"/>
        <end position="2311"/>
    </location>
</feature>
<evidence type="ECO:0000256" key="1">
    <source>
        <dbReference type="ARBA" id="ARBA00022543"/>
    </source>
</evidence>
<dbReference type="InterPro" id="IPR057352">
    <property type="entry name" value="TPR_TmcB/C"/>
</dbReference>
<feature type="region of interest" description="Disordered" evidence="8">
    <location>
        <begin position="1316"/>
        <end position="1356"/>
    </location>
</feature>
<dbReference type="PANTHER" id="PTHR31600">
    <property type="entry name" value="TINY MACROCYSTS PROTEIN B-RELATED"/>
    <property type="match status" value="1"/>
</dbReference>
<organism evidence="11 12">
    <name type="scientific">Astrephomene gubernaculifera</name>
    <dbReference type="NCBI Taxonomy" id="47775"/>
    <lineage>
        <taxon>Eukaryota</taxon>
        <taxon>Viridiplantae</taxon>
        <taxon>Chlorophyta</taxon>
        <taxon>core chlorophytes</taxon>
        <taxon>Chlorophyceae</taxon>
        <taxon>CS clade</taxon>
        <taxon>Chlamydomonadales</taxon>
        <taxon>Astrephomenaceae</taxon>
        <taxon>Astrephomene</taxon>
    </lineage>
</organism>
<feature type="compositionally biased region" description="Basic and acidic residues" evidence="8">
    <location>
        <begin position="2231"/>
        <end position="2240"/>
    </location>
</feature>
<dbReference type="EMBL" id="BMAR01000074">
    <property type="protein sequence ID" value="GFR52861.1"/>
    <property type="molecule type" value="Genomic_DNA"/>
</dbReference>
<reference evidence="11 12" key="1">
    <citation type="journal article" date="2021" name="Sci. Rep.">
        <title>Genome sequencing of the multicellular alga Astrephomene provides insights into convergent evolution of germ-soma differentiation.</title>
        <authorList>
            <person name="Yamashita S."/>
            <person name="Yamamoto K."/>
            <person name="Matsuzaki R."/>
            <person name="Suzuki S."/>
            <person name="Yamaguchi H."/>
            <person name="Hirooka S."/>
            <person name="Minakuchi Y."/>
            <person name="Miyagishima S."/>
            <person name="Kawachi M."/>
            <person name="Toyoda A."/>
            <person name="Nozaki H."/>
        </authorList>
    </citation>
    <scope>NUCLEOTIDE SEQUENCE [LARGE SCALE GENOMIC DNA]</scope>
    <source>
        <strain evidence="11 12">NIES-4017</strain>
    </source>
</reference>
<keyword evidence="4" id="KW-0547">Nucleotide-binding</keyword>
<protein>
    <recommendedName>
        <fullName evidence="10">PAS domain-containing protein</fullName>
    </recommendedName>
</protein>
<dbReference type="Gene3D" id="3.30.450.20">
    <property type="entry name" value="PAS domain"/>
    <property type="match status" value="2"/>
</dbReference>
<keyword evidence="9" id="KW-1133">Transmembrane helix</keyword>
<feature type="transmembrane region" description="Helical" evidence="9">
    <location>
        <begin position="266"/>
        <end position="283"/>
    </location>
</feature>
<evidence type="ECO:0000256" key="6">
    <source>
        <dbReference type="ARBA" id="ARBA00022840"/>
    </source>
</evidence>
<evidence type="ECO:0000256" key="4">
    <source>
        <dbReference type="ARBA" id="ARBA00022741"/>
    </source>
</evidence>
<evidence type="ECO:0000313" key="12">
    <source>
        <dbReference type="Proteomes" id="UP001054857"/>
    </source>
</evidence>
<dbReference type="PROSITE" id="PS50112">
    <property type="entry name" value="PAS"/>
    <property type="match status" value="2"/>
</dbReference>
<dbReference type="Pfam" id="PF25474">
    <property type="entry name" value="TPR_TmcB"/>
    <property type="match status" value="1"/>
</dbReference>
<keyword evidence="3" id="KW-0808">Transferase</keyword>